<protein>
    <submittedName>
        <fullName evidence="2">Uncharacterized protein</fullName>
    </submittedName>
</protein>
<dbReference type="RefSeq" id="XP_009538680.1">
    <property type="nucleotide sequence ID" value="XM_009540385.1"/>
</dbReference>
<name>G5AF29_PHYSP</name>
<evidence type="ECO:0000313" key="2">
    <source>
        <dbReference type="EMBL" id="EGZ05819.1"/>
    </source>
</evidence>
<organism evidence="2 3">
    <name type="scientific">Phytophthora sojae (strain P6497)</name>
    <name type="common">Soybean stem and root rot agent</name>
    <name type="synonym">Phytophthora megasperma f. sp. glycines</name>
    <dbReference type="NCBI Taxonomy" id="1094619"/>
    <lineage>
        <taxon>Eukaryota</taxon>
        <taxon>Sar</taxon>
        <taxon>Stramenopiles</taxon>
        <taxon>Oomycota</taxon>
        <taxon>Peronosporomycetes</taxon>
        <taxon>Peronosporales</taxon>
        <taxon>Peronosporaceae</taxon>
        <taxon>Phytophthora</taxon>
    </lineage>
</organism>
<feature type="compositionally biased region" description="Basic and acidic residues" evidence="1">
    <location>
        <begin position="30"/>
        <end position="42"/>
    </location>
</feature>
<dbReference type="EMBL" id="JH159165">
    <property type="protein sequence ID" value="EGZ05819.1"/>
    <property type="molecule type" value="Genomic_DNA"/>
</dbReference>
<dbReference type="InParanoid" id="G5AF29"/>
<dbReference type="Proteomes" id="UP000002640">
    <property type="component" value="Unassembled WGS sequence"/>
</dbReference>
<feature type="compositionally biased region" description="Low complexity" evidence="1">
    <location>
        <begin position="140"/>
        <end position="153"/>
    </location>
</feature>
<dbReference type="GeneID" id="20648199"/>
<dbReference type="AlphaFoldDB" id="G5AF29"/>
<sequence>MDLARYLAALAKQLDMARNLQGGVSGGGRDPPRQEPAAHEQEEVTSAGVVPAHLVYRRSLNLFYPDVDSNSPSLNLLYPDVDSNSLSYSLSRDPPRSLAPLVLLHCVPPHLRERQRPRAHPRRLPGSASEYLQRLKRSSQRTSPSSPRTPTRQIMDPRELFGEEGEVDESMEGSPNRGDASPLTRRFAHTIDTP</sequence>
<dbReference type="KEGG" id="psoj:PHYSODRAFT_342019"/>
<feature type="region of interest" description="Disordered" evidence="1">
    <location>
        <begin position="112"/>
        <end position="194"/>
    </location>
</feature>
<accession>G5AF29</accession>
<evidence type="ECO:0000313" key="3">
    <source>
        <dbReference type="Proteomes" id="UP000002640"/>
    </source>
</evidence>
<feature type="region of interest" description="Disordered" evidence="1">
    <location>
        <begin position="21"/>
        <end position="45"/>
    </location>
</feature>
<feature type="compositionally biased region" description="Acidic residues" evidence="1">
    <location>
        <begin position="162"/>
        <end position="171"/>
    </location>
</feature>
<keyword evidence="3" id="KW-1185">Reference proteome</keyword>
<gene>
    <name evidence="2" type="ORF">PHYSODRAFT_342019</name>
</gene>
<proteinExistence type="predicted"/>
<evidence type="ECO:0000256" key="1">
    <source>
        <dbReference type="SAM" id="MobiDB-lite"/>
    </source>
</evidence>
<reference evidence="2 3" key="1">
    <citation type="journal article" date="2006" name="Science">
        <title>Phytophthora genome sequences uncover evolutionary origins and mechanisms of pathogenesis.</title>
        <authorList>
            <person name="Tyler B.M."/>
            <person name="Tripathy S."/>
            <person name="Zhang X."/>
            <person name="Dehal P."/>
            <person name="Jiang R.H."/>
            <person name="Aerts A."/>
            <person name="Arredondo F.D."/>
            <person name="Baxter L."/>
            <person name="Bensasson D."/>
            <person name="Beynon J.L."/>
            <person name="Chapman J."/>
            <person name="Damasceno C.M."/>
            <person name="Dorrance A.E."/>
            <person name="Dou D."/>
            <person name="Dickerman A.W."/>
            <person name="Dubchak I.L."/>
            <person name="Garbelotto M."/>
            <person name="Gijzen M."/>
            <person name="Gordon S.G."/>
            <person name="Govers F."/>
            <person name="Grunwald N.J."/>
            <person name="Huang W."/>
            <person name="Ivors K.L."/>
            <person name="Jones R.W."/>
            <person name="Kamoun S."/>
            <person name="Krampis K."/>
            <person name="Lamour K.H."/>
            <person name="Lee M.K."/>
            <person name="McDonald W.H."/>
            <person name="Medina M."/>
            <person name="Meijer H.J."/>
            <person name="Nordberg E.K."/>
            <person name="Maclean D.J."/>
            <person name="Ospina-Giraldo M.D."/>
            <person name="Morris P.F."/>
            <person name="Phuntumart V."/>
            <person name="Putnam N.H."/>
            <person name="Rash S."/>
            <person name="Rose J.K."/>
            <person name="Sakihama Y."/>
            <person name="Salamov A.A."/>
            <person name="Savidor A."/>
            <person name="Scheuring C.F."/>
            <person name="Smith B.M."/>
            <person name="Sobral B.W."/>
            <person name="Terry A."/>
            <person name="Torto-Alalibo T.A."/>
            <person name="Win J."/>
            <person name="Xu Z."/>
            <person name="Zhang H."/>
            <person name="Grigoriev I.V."/>
            <person name="Rokhsar D.S."/>
            <person name="Boore J.L."/>
        </authorList>
    </citation>
    <scope>NUCLEOTIDE SEQUENCE [LARGE SCALE GENOMIC DNA]</scope>
    <source>
        <strain evidence="2 3">P6497</strain>
    </source>
</reference>